<comment type="similarity">
    <text evidence="1">Belongs to the short-chain dehydrogenases/reductases (SDR) family.</text>
</comment>
<dbReference type="AlphaFoldDB" id="A0A4R4XW43"/>
<sequence>MSSYAVTGSASGIGAAVTRRLRAAGHAVIEVDLHDADILADLGTPEGPSAAAAEVLERSGGVLDGAVLAAGIGPSPGPDRPRKIAQINQLGTVQLLTALRPALAASGDARAVVFGSNSASVTPGVPRRVIRALRAGEIDRAVRTLRLFGPVAPNIAYAASKIAVTDWARRAAVTPAWAGAGIRLNVLAPGPVRTPLLDEELANPAAARAFRAFPIPVGGVGDPGHLADWVMMMLSPAAAFLCGSVVVVDGGSEAWLRAGEWPRPVALRQVPRYLLRYRAFSRSSSTRSP</sequence>
<dbReference type="InterPro" id="IPR002347">
    <property type="entry name" value="SDR_fam"/>
</dbReference>
<evidence type="ECO:0000256" key="1">
    <source>
        <dbReference type="ARBA" id="ARBA00006484"/>
    </source>
</evidence>
<evidence type="ECO:0000313" key="4">
    <source>
        <dbReference type="Proteomes" id="UP000295302"/>
    </source>
</evidence>
<keyword evidence="2" id="KW-0560">Oxidoreductase</keyword>
<dbReference type="Proteomes" id="UP000295302">
    <property type="component" value="Unassembled WGS sequence"/>
</dbReference>
<gene>
    <name evidence="3" type="ORF">E1286_38960</name>
</gene>
<evidence type="ECO:0000313" key="3">
    <source>
        <dbReference type="EMBL" id="TDD35921.1"/>
    </source>
</evidence>
<dbReference type="Gene3D" id="3.40.50.720">
    <property type="entry name" value="NAD(P)-binding Rossmann-like Domain"/>
    <property type="match status" value="1"/>
</dbReference>
<comment type="caution">
    <text evidence="3">The sequence shown here is derived from an EMBL/GenBank/DDBJ whole genome shotgun (WGS) entry which is preliminary data.</text>
</comment>
<dbReference type="EMBL" id="SMKQ01000209">
    <property type="protein sequence ID" value="TDD35921.1"/>
    <property type="molecule type" value="Genomic_DNA"/>
</dbReference>
<reference evidence="3 4" key="1">
    <citation type="submission" date="2019-03" db="EMBL/GenBank/DDBJ databases">
        <title>Draft genome sequences of novel Actinobacteria.</title>
        <authorList>
            <person name="Sahin N."/>
            <person name="Ay H."/>
            <person name="Saygin H."/>
        </authorList>
    </citation>
    <scope>NUCLEOTIDE SEQUENCE [LARGE SCALE GENOMIC DNA]</scope>
    <source>
        <strain evidence="3 4">CH32</strain>
    </source>
</reference>
<dbReference type="PRINTS" id="PR00081">
    <property type="entry name" value="GDHRDH"/>
</dbReference>
<accession>A0A4R4XW43</accession>
<dbReference type="OrthoDB" id="3676637at2"/>
<evidence type="ECO:0000256" key="2">
    <source>
        <dbReference type="ARBA" id="ARBA00023002"/>
    </source>
</evidence>
<dbReference type="Pfam" id="PF13561">
    <property type="entry name" value="adh_short_C2"/>
    <property type="match status" value="1"/>
</dbReference>
<keyword evidence="4" id="KW-1185">Reference proteome</keyword>
<dbReference type="RefSeq" id="WP_132620984.1">
    <property type="nucleotide sequence ID" value="NZ_SMKQ01000209.1"/>
</dbReference>
<dbReference type="InterPro" id="IPR036291">
    <property type="entry name" value="NAD(P)-bd_dom_sf"/>
</dbReference>
<protein>
    <submittedName>
        <fullName evidence="3">SDR family oxidoreductase</fullName>
    </submittedName>
</protein>
<proteinExistence type="inferred from homology"/>
<name>A0A4R4XW43_9ACTN</name>
<dbReference type="PANTHER" id="PTHR43008:SF4">
    <property type="entry name" value="CHAIN DEHYDROGENASE, PUTATIVE (AFU_ORTHOLOGUE AFUA_4G08710)-RELATED"/>
    <property type="match status" value="1"/>
</dbReference>
<dbReference type="SUPFAM" id="SSF51735">
    <property type="entry name" value="NAD(P)-binding Rossmann-fold domains"/>
    <property type="match status" value="1"/>
</dbReference>
<dbReference type="PANTHER" id="PTHR43008">
    <property type="entry name" value="BENZIL REDUCTASE"/>
    <property type="match status" value="1"/>
</dbReference>
<dbReference type="GO" id="GO:0050664">
    <property type="term" value="F:oxidoreductase activity, acting on NAD(P)H, oxygen as acceptor"/>
    <property type="evidence" value="ECO:0007669"/>
    <property type="project" value="TreeGrafter"/>
</dbReference>
<organism evidence="3 4">
    <name type="scientific">Nonomuraea terrae</name>
    <dbReference type="NCBI Taxonomy" id="2530383"/>
    <lineage>
        <taxon>Bacteria</taxon>
        <taxon>Bacillati</taxon>
        <taxon>Actinomycetota</taxon>
        <taxon>Actinomycetes</taxon>
        <taxon>Streptosporangiales</taxon>
        <taxon>Streptosporangiaceae</taxon>
        <taxon>Nonomuraea</taxon>
    </lineage>
</organism>